<dbReference type="PANTHER" id="PTHR11091:SF0">
    <property type="entry name" value="MALATE DEHYDROGENASE"/>
    <property type="match status" value="1"/>
</dbReference>
<dbReference type="PANTHER" id="PTHR11091">
    <property type="entry name" value="OXIDOREDUCTASE-RELATED"/>
    <property type="match status" value="1"/>
</dbReference>
<proteinExistence type="inferred from homology"/>
<comment type="similarity">
    <text evidence="1">Belongs to the LDH2/MDH2 oxidoreductase family.</text>
</comment>
<dbReference type="Pfam" id="PF02615">
    <property type="entry name" value="Ldh_2"/>
    <property type="match status" value="1"/>
</dbReference>
<protein>
    <submittedName>
        <fullName evidence="3">Ldh family oxidoreductase</fullName>
    </submittedName>
</protein>
<dbReference type="InterPro" id="IPR036111">
    <property type="entry name" value="Mal/L-sulfo/L-lacto_DH-like_sf"/>
</dbReference>
<evidence type="ECO:0000256" key="1">
    <source>
        <dbReference type="ARBA" id="ARBA00006056"/>
    </source>
</evidence>
<dbReference type="SUPFAM" id="SSF89733">
    <property type="entry name" value="L-sulfolactate dehydrogenase-like"/>
    <property type="match status" value="1"/>
</dbReference>
<sequence>MPESVKISISEMTHWCKSILRQWVEDDYVVNTWTEIQINRDIIGDFPRGTARLESIIDRINSGIVTKQLEVTTEHITPISARVFSTYRNWPDEVARKGASLASSLADTYGIGIVAVPKPNIIGEGLKPILSANQIGLIITQNNPLLNKGITDLNVIGNNPLAICAPGTPPFLFDGSLSTHDIRHSAVGLKEYADQYRILPPGIVQDANGEASQDLNILYKILEGDRSCGSFPPLGGTKGLWLAMGMEFIAGALTGGFFGNAPGKPWGEGAIIFAFDSKLFNSAHMIKQIQDYLKQFKTYPGYHSFEISNQVMSRGWIEYPKSQLDSIIRVSNRSGINMNFESLRSLEMNQFPHSDS</sequence>
<keyword evidence="2" id="KW-0560">Oxidoreductase</keyword>
<reference evidence="3 4" key="1">
    <citation type="submission" date="2024-09" db="EMBL/GenBank/DDBJ databases">
        <authorList>
            <person name="Sun Q."/>
            <person name="Mori K."/>
        </authorList>
    </citation>
    <scope>NUCLEOTIDE SEQUENCE [LARGE SCALE GENOMIC DNA]</scope>
    <source>
        <strain evidence="3 4">JCM 12520</strain>
    </source>
</reference>
<comment type="caution">
    <text evidence="3">The sequence shown here is derived from an EMBL/GenBank/DDBJ whole genome shotgun (WGS) entry which is preliminary data.</text>
</comment>
<dbReference type="InterPro" id="IPR003767">
    <property type="entry name" value="Malate/L-lactate_DH-like"/>
</dbReference>
<evidence type="ECO:0000313" key="3">
    <source>
        <dbReference type="EMBL" id="MFB9751953.1"/>
    </source>
</evidence>
<dbReference type="InterPro" id="IPR043143">
    <property type="entry name" value="Mal/L-sulf/L-lact_DH-like_NADP"/>
</dbReference>
<dbReference type="RefSeq" id="WP_344915837.1">
    <property type="nucleotide sequence ID" value="NZ_BAAAYO010000017.1"/>
</dbReference>
<evidence type="ECO:0000256" key="2">
    <source>
        <dbReference type="ARBA" id="ARBA00023002"/>
    </source>
</evidence>
<organism evidence="3 4">
    <name type="scientific">Paenibacillus hodogayensis</name>
    <dbReference type="NCBI Taxonomy" id="279208"/>
    <lineage>
        <taxon>Bacteria</taxon>
        <taxon>Bacillati</taxon>
        <taxon>Bacillota</taxon>
        <taxon>Bacilli</taxon>
        <taxon>Bacillales</taxon>
        <taxon>Paenibacillaceae</taxon>
        <taxon>Paenibacillus</taxon>
    </lineage>
</organism>
<name>A0ABV5VUL4_9BACL</name>
<dbReference type="Proteomes" id="UP001589619">
    <property type="component" value="Unassembled WGS sequence"/>
</dbReference>
<evidence type="ECO:0000313" key="4">
    <source>
        <dbReference type="Proteomes" id="UP001589619"/>
    </source>
</evidence>
<keyword evidence="4" id="KW-1185">Reference proteome</keyword>
<dbReference type="EMBL" id="JBHMAG010000008">
    <property type="protein sequence ID" value="MFB9751953.1"/>
    <property type="molecule type" value="Genomic_DNA"/>
</dbReference>
<gene>
    <name evidence="3" type="ORF">ACFFNY_10335</name>
</gene>
<dbReference type="Gene3D" id="3.30.1370.60">
    <property type="entry name" value="Hypothetical oxidoreductase yiak, domain 2"/>
    <property type="match status" value="1"/>
</dbReference>
<accession>A0ABV5VUL4</accession>